<proteinExistence type="predicted"/>
<feature type="domain" description="Transposase IS66 zinc-finger binding" evidence="2">
    <location>
        <begin position="45"/>
        <end position="88"/>
    </location>
</feature>
<protein>
    <recommendedName>
        <fullName evidence="2">Transposase IS66 zinc-finger binding domain-containing protein</fullName>
    </recommendedName>
</protein>
<organism evidence="3 4">
    <name type="scientific">Roseateles puraquae</name>
    <dbReference type="NCBI Taxonomy" id="431059"/>
    <lineage>
        <taxon>Bacteria</taxon>
        <taxon>Pseudomonadati</taxon>
        <taxon>Pseudomonadota</taxon>
        <taxon>Betaproteobacteria</taxon>
        <taxon>Burkholderiales</taxon>
        <taxon>Sphaerotilaceae</taxon>
        <taxon>Roseateles</taxon>
    </lineage>
</organism>
<reference evidence="3 4" key="1">
    <citation type="journal article" date="2007" name="Int. J. Syst. Evol. Microbiol.">
        <title>Description of Pelomonas aquatica sp. nov. and Pelomonas puraquae sp. nov., isolated from industrial and haemodialysis water.</title>
        <authorList>
            <person name="Gomila M."/>
            <person name="Bowien B."/>
            <person name="Falsen E."/>
            <person name="Moore E.R."/>
            <person name="Lalucat J."/>
        </authorList>
    </citation>
    <scope>NUCLEOTIDE SEQUENCE [LARGE SCALE GENOMIC DNA]</scope>
    <source>
        <strain evidence="3 4">CCUG 52769</strain>
    </source>
</reference>
<dbReference type="PANTHER" id="PTHR33678:SF1">
    <property type="entry name" value="BLL1576 PROTEIN"/>
    <property type="match status" value="1"/>
</dbReference>
<comment type="caution">
    <text evidence="3">The sequence shown here is derived from an EMBL/GenBank/DDBJ whole genome shotgun (WGS) entry which is preliminary data.</text>
</comment>
<feature type="region of interest" description="Disordered" evidence="1">
    <location>
        <begin position="1"/>
        <end position="26"/>
    </location>
</feature>
<dbReference type="PANTHER" id="PTHR33678">
    <property type="entry name" value="BLL1576 PROTEIN"/>
    <property type="match status" value="1"/>
</dbReference>
<dbReference type="Proteomes" id="UP000197446">
    <property type="component" value="Unassembled WGS sequence"/>
</dbReference>
<dbReference type="InterPro" id="IPR052344">
    <property type="entry name" value="Transposase-related"/>
</dbReference>
<evidence type="ECO:0000259" key="2">
    <source>
        <dbReference type="Pfam" id="PF13005"/>
    </source>
</evidence>
<name>A0A254N7T6_9BURK</name>
<dbReference type="InterPro" id="IPR024474">
    <property type="entry name" value="Znf_dom_IS66"/>
</dbReference>
<dbReference type="AlphaFoldDB" id="A0A254N7T6"/>
<evidence type="ECO:0000313" key="3">
    <source>
        <dbReference type="EMBL" id="OWR04079.1"/>
    </source>
</evidence>
<feature type="compositionally biased region" description="Basic residues" evidence="1">
    <location>
        <begin position="13"/>
        <end position="24"/>
    </location>
</feature>
<keyword evidence="4" id="KW-1185">Reference proteome</keyword>
<gene>
    <name evidence="3" type="ORF">CDO81_10175</name>
</gene>
<accession>A0A254N7T6</accession>
<dbReference type="Pfam" id="PF13005">
    <property type="entry name" value="zf-IS66"/>
    <property type="match status" value="1"/>
</dbReference>
<feature type="region of interest" description="Disordered" evidence="1">
    <location>
        <begin position="151"/>
        <end position="199"/>
    </location>
</feature>
<sequence length="199" mass="22123">MSSTASCSAIARRPTRGARTRRRCPSAPNCPPHLPRRYVPHEPADTTCGCGKAIQRIGEDVSDKFDYQPGVFTVERHVRGKWVCKCCERIVQAPGPAHVIDKGIPTVGLLAHLLGGLRPRRPPDRPLDAGPAGRRMRYTAAGSNLHLYSKRIHPPTQAPNARHAKDVEADRTGPRVKEKRRRPMRQAVRSAIDRTSHNF</sequence>
<feature type="compositionally biased region" description="Basic and acidic residues" evidence="1">
    <location>
        <begin position="163"/>
        <end position="176"/>
    </location>
</feature>
<evidence type="ECO:0000313" key="4">
    <source>
        <dbReference type="Proteomes" id="UP000197446"/>
    </source>
</evidence>
<dbReference type="EMBL" id="NISI01000003">
    <property type="protein sequence ID" value="OWR04079.1"/>
    <property type="molecule type" value="Genomic_DNA"/>
</dbReference>
<evidence type="ECO:0000256" key="1">
    <source>
        <dbReference type="SAM" id="MobiDB-lite"/>
    </source>
</evidence>